<dbReference type="EMBL" id="PVXO01000048">
    <property type="protein sequence ID" value="PRR78238.1"/>
    <property type="molecule type" value="Genomic_DNA"/>
</dbReference>
<evidence type="ECO:0000256" key="2">
    <source>
        <dbReference type="ARBA" id="ARBA00023315"/>
    </source>
</evidence>
<dbReference type="AlphaFoldDB" id="A0A2T0B2W9"/>
<evidence type="ECO:0000259" key="3">
    <source>
        <dbReference type="SMART" id="SM00563"/>
    </source>
</evidence>
<gene>
    <name evidence="4" type="primary">plsC_1</name>
    <name evidence="4" type="ORF">CLLI_18400</name>
</gene>
<dbReference type="PANTHER" id="PTHR10434">
    <property type="entry name" value="1-ACYL-SN-GLYCEROL-3-PHOSPHATE ACYLTRANSFERASE"/>
    <property type="match status" value="1"/>
</dbReference>
<name>A0A2T0B2W9_9CLOT</name>
<dbReference type="Pfam" id="PF01553">
    <property type="entry name" value="Acyltransferase"/>
    <property type="match status" value="1"/>
</dbReference>
<dbReference type="GO" id="GO:0003841">
    <property type="term" value="F:1-acylglycerol-3-phosphate O-acyltransferase activity"/>
    <property type="evidence" value="ECO:0007669"/>
    <property type="project" value="UniProtKB-EC"/>
</dbReference>
<dbReference type="SMART" id="SM00563">
    <property type="entry name" value="PlsC"/>
    <property type="match status" value="1"/>
</dbReference>
<dbReference type="InterPro" id="IPR002123">
    <property type="entry name" value="Plipid/glycerol_acylTrfase"/>
</dbReference>
<dbReference type="PANTHER" id="PTHR10434:SF40">
    <property type="entry name" value="1-ACYL-SN-GLYCEROL-3-PHOSPHATE ACYLTRANSFERASE"/>
    <property type="match status" value="1"/>
</dbReference>
<keyword evidence="2 4" id="KW-0012">Acyltransferase</keyword>
<dbReference type="EC" id="2.3.1.51" evidence="4"/>
<evidence type="ECO:0000313" key="5">
    <source>
        <dbReference type="Proteomes" id="UP000239706"/>
    </source>
</evidence>
<dbReference type="RefSeq" id="WP_106063924.1">
    <property type="nucleotide sequence ID" value="NZ_PVXO01000048.1"/>
</dbReference>
<evidence type="ECO:0000313" key="4">
    <source>
        <dbReference type="EMBL" id="PRR78238.1"/>
    </source>
</evidence>
<reference evidence="4 5" key="1">
    <citation type="submission" date="2018-03" db="EMBL/GenBank/DDBJ databases">
        <title>Genome sequence of Clostridium liquoris DSM 100320.</title>
        <authorList>
            <person name="Poehlein A."/>
            <person name="Daniel R."/>
        </authorList>
    </citation>
    <scope>NUCLEOTIDE SEQUENCE [LARGE SCALE GENOMIC DNA]</scope>
    <source>
        <strain evidence="4 5">DSM 100320</strain>
    </source>
</reference>
<proteinExistence type="predicted"/>
<keyword evidence="1 4" id="KW-0808">Transferase</keyword>
<dbReference type="OrthoDB" id="9803035at2"/>
<comment type="caution">
    <text evidence="4">The sequence shown here is derived from an EMBL/GenBank/DDBJ whole genome shotgun (WGS) entry which is preliminary data.</text>
</comment>
<sequence length="233" mass="26115">MISPTVVKIISHLPKGLVVFLSEKILNNYIKKYANIEVKGLENLKDIKRPILFICNHLSNSDALVINNVLKDQDITFVAGVKLSYNPLTSLGMSMTKTISIKPNTADKGSISNIIKTLKHGNNILIFPEGTRSRSGSMIEGKKGVVLIQKLSRATIIPMSVAGTEKLLPINEEGMEKEKFQYADVKVTIGKSLDMPKKEEDEEKHHYEDRILNYMMRSIAALLPKEYQGVYKI</sequence>
<organism evidence="4 5">
    <name type="scientific">Clostridium liquoris</name>
    <dbReference type="NCBI Taxonomy" id="1289519"/>
    <lineage>
        <taxon>Bacteria</taxon>
        <taxon>Bacillati</taxon>
        <taxon>Bacillota</taxon>
        <taxon>Clostridia</taxon>
        <taxon>Eubacteriales</taxon>
        <taxon>Clostridiaceae</taxon>
        <taxon>Clostridium</taxon>
    </lineage>
</organism>
<feature type="domain" description="Phospholipid/glycerol acyltransferase" evidence="3">
    <location>
        <begin position="51"/>
        <end position="164"/>
    </location>
</feature>
<keyword evidence="5" id="KW-1185">Reference proteome</keyword>
<dbReference type="Proteomes" id="UP000239706">
    <property type="component" value="Unassembled WGS sequence"/>
</dbReference>
<dbReference type="SUPFAM" id="SSF69593">
    <property type="entry name" value="Glycerol-3-phosphate (1)-acyltransferase"/>
    <property type="match status" value="1"/>
</dbReference>
<accession>A0A2T0B2W9</accession>
<dbReference type="Gene3D" id="3.40.1130.10">
    <property type="entry name" value="Glycerol-3-phosphate (1)-acyltransferase"/>
    <property type="match status" value="1"/>
</dbReference>
<evidence type="ECO:0000256" key="1">
    <source>
        <dbReference type="ARBA" id="ARBA00022679"/>
    </source>
</evidence>
<dbReference type="CDD" id="cd07989">
    <property type="entry name" value="LPLAT_AGPAT-like"/>
    <property type="match status" value="1"/>
</dbReference>
<dbReference type="GO" id="GO:0006654">
    <property type="term" value="P:phosphatidic acid biosynthetic process"/>
    <property type="evidence" value="ECO:0007669"/>
    <property type="project" value="TreeGrafter"/>
</dbReference>
<protein>
    <submittedName>
        <fullName evidence="4">1-acyl-sn-glycerol-3-phosphate acyltransferase</fullName>
        <ecNumber evidence="4">2.3.1.51</ecNumber>
    </submittedName>
</protein>